<name>A0ABZ0HR19_9HYPH</name>
<evidence type="ECO:0000256" key="1">
    <source>
        <dbReference type="SAM" id="MobiDB-lite"/>
    </source>
</evidence>
<keyword evidence="2" id="KW-0732">Signal</keyword>
<sequence>MKTFRIPLAVAAFVASIGVAGAQDRYTHHERDYYSLYNSTAAEQSLGSDHSRFDVSGTRDRLGLGASPIRPEGPGNPQP</sequence>
<feature type="compositionally biased region" description="Basic and acidic residues" evidence="1">
    <location>
        <begin position="49"/>
        <end position="62"/>
    </location>
</feature>
<evidence type="ECO:0000313" key="3">
    <source>
        <dbReference type="EMBL" id="WOJ89350.1"/>
    </source>
</evidence>
<feature type="signal peptide" evidence="2">
    <location>
        <begin position="1"/>
        <end position="22"/>
    </location>
</feature>
<accession>A0ABZ0HR19</accession>
<organism evidence="3 4">
    <name type="scientific">Methylocapsa polymorpha</name>
    <dbReference type="NCBI Taxonomy" id="3080828"/>
    <lineage>
        <taxon>Bacteria</taxon>
        <taxon>Pseudomonadati</taxon>
        <taxon>Pseudomonadota</taxon>
        <taxon>Alphaproteobacteria</taxon>
        <taxon>Hyphomicrobiales</taxon>
        <taxon>Beijerinckiaceae</taxon>
        <taxon>Methylocapsa</taxon>
    </lineage>
</organism>
<keyword evidence="4" id="KW-1185">Reference proteome</keyword>
<reference evidence="3 4" key="1">
    <citation type="submission" date="2023-10" db="EMBL/GenBank/DDBJ databases">
        <title>Novel methanotroph of the genus Methylocapsa from a subarctic wetland.</title>
        <authorList>
            <person name="Belova S.E."/>
            <person name="Oshkin I.Y."/>
            <person name="Miroshnikov K."/>
            <person name="Dedysh S.N."/>
        </authorList>
    </citation>
    <scope>NUCLEOTIDE SEQUENCE [LARGE SCALE GENOMIC DNA]</scope>
    <source>
        <strain evidence="3 4">RX1</strain>
    </source>
</reference>
<proteinExistence type="predicted"/>
<gene>
    <name evidence="3" type="ORF">RZS28_16360</name>
</gene>
<protein>
    <submittedName>
        <fullName evidence="3">Uncharacterized protein</fullName>
    </submittedName>
</protein>
<feature type="chain" id="PRO_5045623806" evidence="2">
    <location>
        <begin position="23"/>
        <end position="79"/>
    </location>
</feature>
<dbReference type="RefSeq" id="WP_407338793.1">
    <property type="nucleotide sequence ID" value="NZ_CP136862.1"/>
</dbReference>
<dbReference type="EMBL" id="CP136862">
    <property type="protein sequence ID" value="WOJ89350.1"/>
    <property type="molecule type" value="Genomic_DNA"/>
</dbReference>
<evidence type="ECO:0000256" key="2">
    <source>
        <dbReference type="SAM" id="SignalP"/>
    </source>
</evidence>
<evidence type="ECO:0000313" key="4">
    <source>
        <dbReference type="Proteomes" id="UP001626536"/>
    </source>
</evidence>
<feature type="region of interest" description="Disordered" evidence="1">
    <location>
        <begin position="46"/>
        <end position="79"/>
    </location>
</feature>
<dbReference type="Proteomes" id="UP001626536">
    <property type="component" value="Chromosome"/>
</dbReference>